<comment type="similarity">
    <text evidence="2 14">Belongs to the peptidase M50B family.</text>
</comment>
<evidence type="ECO:0000259" key="18">
    <source>
        <dbReference type="PROSITE" id="PS51371"/>
    </source>
</evidence>
<feature type="transmembrane region" description="Helical" evidence="14">
    <location>
        <begin position="62"/>
        <end position="81"/>
    </location>
</feature>
<dbReference type="SUPFAM" id="SSF54631">
    <property type="entry name" value="CBS-domain pair"/>
    <property type="match status" value="1"/>
</dbReference>
<evidence type="ECO:0000256" key="1">
    <source>
        <dbReference type="ARBA" id="ARBA00004651"/>
    </source>
</evidence>
<feature type="transmembrane region" description="Helical" evidence="14">
    <location>
        <begin position="165"/>
        <end position="185"/>
    </location>
</feature>
<feature type="transmembrane region" description="Helical" evidence="14">
    <location>
        <begin position="217"/>
        <end position="241"/>
    </location>
</feature>
<keyword evidence="12 17" id="KW-0129">CBS domain</keyword>
<dbReference type="CDD" id="cd06164">
    <property type="entry name" value="S2P-M50_SpoIVFB_CBS"/>
    <property type="match status" value="1"/>
</dbReference>
<evidence type="ECO:0000256" key="16">
    <source>
        <dbReference type="PIRSR" id="PIRSR006404-2"/>
    </source>
</evidence>
<feature type="transmembrane region" description="Helical" evidence="14">
    <location>
        <begin position="31"/>
        <end position="50"/>
    </location>
</feature>
<evidence type="ECO:0000256" key="14">
    <source>
        <dbReference type="PIRNR" id="PIRNR006404"/>
    </source>
</evidence>
<feature type="transmembrane region" description="Helical" evidence="14">
    <location>
        <begin position="119"/>
        <end position="145"/>
    </location>
</feature>
<evidence type="ECO:0000313" key="19">
    <source>
        <dbReference type="EMBL" id="SKB57746.1"/>
    </source>
</evidence>
<keyword evidence="8 14" id="KW-0378">Hydrolase</keyword>
<organism evidence="19 20">
    <name type="scientific">Maribacter arcticus</name>
    <dbReference type="NCBI Taxonomy" id="561365"/>
    <lineage>
        <taxon>Bacteria</taxon>
        <taxon>Pseudomonadati</taxon>
        <taxon>Bacteroidota</taxon>
        <taxon>Flavobacteriia</taxon>
        <taxon>Flavobacteriales</taxon>
        <taxon>Flavobacteriaceae</taxon>
        <taxon>Maribacter</taxon>
    </lineage>
</organism>
<protein>
    <recommendedName>
        <fullName evidence="14">Zinc metalloprotease</fullName>
    </recommendedName>
</protein>
<evidence type="ECO:0000256" key="4">
    <source>
        <dbReference type="ARBA" id="ARBA00022670"/>
    </source>
</evidence>
<gene>
    <name evidence="19" type="ORF">SAMN05660866_02229</name>
</gene>
<dbReference type="PANTHER" id="PTHR39188:SF3">
    <property type="entry name" value="STAGE IV SPORULATION PROTEIN FB"/>
    <property type="match status" value="1"/>
</dbReference>
<proteinExistence type="inferred from homology"/>
<dbReference type="InterPro" id="IPR008915">
    <property type="entry name" value="Peptidase_M50"/>
</dbReference>
<feature type="active site" evidence="15">
    <location>
        <position position="80"/>
    </location>
</feature>
<keyword evidence="7" id="KW-0677">Repeat</keyword>
<feature type="domain" description="CBS" evidence="18">
    <location>
        <begin position="325"/>
        <end position="380"/>
    </location>
</feature>
<dbReference type="Pfam" id="PF00571">
    <property type="entry name" value="CBS"/>
    <property type="match status" value="2"/>
</dbReference>
<dbReference type="GO" id="GO:0006508">
    <property type="term" value="P:proteolysis"/>
    <property type="evidence" value="ECO:0007669"/>
    <property type="project" value="UniProtKB-KW"/>
</dbReference>
<dbReference type="InterPro" id="IPR016483">
    <property type="entry name" value="UCP006404_Pept_M50_CBS"/>
</dbReference>
<evidence type="ECO:0000256" key="2">
    <source>
        <dbReference type="ARBA" id="ARBA00007931"/>
    </source>
</evidence>
<evidence type="ECO:0000256" key="11">
    <source>
        <dbReference type="ARBA" id="ARBA00023049"/>
    </source>
</evidence>
<keyword evidence="5 14" id="KW-0812">Transmembrane</keyword>
<dbReference type="Pfam" id="PF02163">
    <property type="entry name" value="Peptidase_M50"/>
    <property type="match status" value="1"/>
</dbReference>
<evidence type="ECO:0000256" key="6">
    <source>
        <dbReference type="ARBA" id="ARBA00022723"/>
    </source>
</evidence>
<evidence type="ECO:0000256" key="8">
    <source>
        <dbReference type="ARBA" id="ARBA00022801"/>
    </source>
</evidence>
<feature type="binding site" evidence="16">
    <location>
        <position position="83"/>
    </location>
    <ligand>
        <name>Zn(2+)</name>
        <dbReference type="ChEBI" id="CHEBI:29105"/>
        <note>catalytic</note>
    </ligand>
</feature>
<dbReference type="InterPro" id="IPR000644">
    <property type="entry name" value="CBS_dom"/>
</dbReference>
<evidence type="ECO:0000256" key="5">
    <source>
        <dbReference type="ARBA" id="ARBA00022692"/>
    </source>
</evidence>
<keyword evidence="20" id="KW-1185">Reference proteome</keyword>
<evidence type="ECO:0000313" key="20">
    <source>
        <dbReference type="Proteomes" id="UP000190339"/>
    </source>
</evidence>
<dbReference type="GO" id="GO:0008237">
    <property type="term" value="F:metallopeptidase activity"/>
    <property type="evidence" value="ECO:0007669"/>
    <property type="project" value="UniProtKB-UniRule"/>
</dbReference>
<feature type="binding site" evidence="16">
    <location>
        <position position="188"/>
    </location>
    <ligand>
        <name>Zn(2+)</name>
        <dbReference type="ChEBI" id="CHEBI:29105"/>
        <note>catalytic</note>
    </ligand>
</feature>
<dbReference type="AlphaFoldDB" id="A0A1T5CEH7"/>
<comment type="cofactor">
    <cofactor evidence="14 16">
        <name>Zn(2+)</name>
        <dbReference type="ChEBI" id="CHEBI:29105"/>
    </cofactor>
    <text evidence="14 16">Binds 1 zinc ion per subunit.</text>
</comment>
<dbReference type="PIRSF" id="PIRSF006404">
    <property type="entry name" value="UCP006404_Pept_M50_CBS"/>
    <property type="match status" value="1"/>
</dbReference>
<keyword evidence="13 14" id="KW-0472">Membrane</keyword>
<evidence type="ECO:0000256" key="15">
    <source>
        <dbReference type="PIRSR" id="PIRSR006404-1"/>
    </source>
</evidence>
<dbReference type="PROSITE" id="PS51371">
    <property type="entry name" value="CBS"/>
    <property type="match status" value="1"/>
</dbReference>
<keyword evidence="3 14" id="KW-1003">Cell membrane</keyword>
<feature type="binding site" evidence="16">
    <location>
        <position position="79"/>
    </location>
    <ligand>
        <name>Zn(2+)</name>
        <dbReference type="ChEBI" id="CHEBI:29105"/>
        <note>catalytic</note>
    </ligand>
</feature>
<keyword evidence="10 14" id="KW-1133">Transmembrane helix</keyword>
<keyword evidence="6 14" id="KW-0479">Metal-binding</keyword>
<evidence type="ECO:0000256" key="10">
    <source>
        <dbReference type="ARBA" id="ARBA00022989"/>
    </source>
</evidence>
<dbReference type="GO" id="GO:0005886">
    <property type="term" value="C:plasma membrane"/>
    <property type="evidence" value="ECO:0007669"/>
    <property type="project" value="UniProtKB-SubCell"/>
</dbReference>
<dbReference type="GO" id="GO:0046872">
    <property type="term" value="F:metal ion binding"/>
    <property type="evidence" value="ECO:0007669"/>
    <property type="project" value="UniProtKB-UniRule"/>
</dbReference>
<evidence type="ECO:0000256" key="7">
    <source>
        <dbReference type="ARBA" id="ARBA00022737"/>
    </source>
</evidence>
<dbReference type="PANTHER" id="PTHR39188">
    <property type="entry name" value="MEMBRANE-ASSOCIATED ZINC METALLOPROTEASE M50B"/>
    <property type="match status" value="1"/>
</dbReference>
<evidence type="ECO:0000256" key="3">
    <source>
        <dbReference type="ARBA" id="ARBA00022475"/>
    </source>
</evidence>
<dbReference type="EMBL" id="FUYL01000006">
    <property type="protein sequence ID" value="SKB57746.1"/>
    <property type="molecule type" value="Genomic_DNA"/>
</dbReference>
<sequence>MTNVIGVNHVLKYLSLKLIYMKGVLKIGRVSGIKIEVHWTFTLLLIWVAFLEIQKGSDLNRILLNEALILVLFVCVILHELGHALTAKKFGVKTKNILLLPIGGVATLEKMPEKPAQELWIALAGPAVNVVIAILLLLVVPVRSYFNFDSIVLEEMLYEPTLQNFLFYLFIANVMLVVFNLIPAFPMDGGRVLRALLSFKLGRVSATNIAASIGQGLAIIFFVLGLFFNPFLILIALFIFLGAYGENQMVKQGDLLEGHVVKEATLTNITRLRPSNNLQEVIDILLAGTEKDFVVIENEKILGILTQKDIIKHAKTPSVLVGDIMQRKFKTVDVTTEIMKVLQSIRKEESDFYPVVENGQLVGAIDTTNISEFILLKTASK</sequence>
<keyword evidence="9 14" id="KW-0862">Zinc</keyword>
<dbReference type="InterPro" id="IPR046342">
    <property type="entry name" value="CBS_dom_sf"/>
</dbReference>
<keyword evidence="11 14" id="KW-0482">Metalloprotease</keyword>
<dbReference type="STRING" id="561365.SAMN05660866_02229"/>
<dbReference type="Proteomes" id="UP000190339">
    <property type="component" value="Unassembled WGS sequence"/>
</dbReference>
<dbReference type="SMART" id="SM00116">
    <property type="entry name" value="CBS"/>
    <property type="match status" value="2"/>
</dbReference>
<evidence type="ECO:0000256" key="17">
    <source>
        <dbReference type="PROSITE-ProRule" id="PRU00703"/>
    </source>
</evidence>
<name>A0A1T5CEH7_9FLAO</name>
<evidence type="ECO:0000256" key="9">
    <source>
        <dbReference type="ARBA" id="ARBA00022833"/>
    </source>
</evidence>
<dbReference type="Gene3D" id="3.10.580.10">
    <property type="entry name" value="CBS-domain"/>
    <property type="match status" value="1"/>
</dbReference>
<evidence type="ECO:0000256" key="12">
    <source>
        <dbReference type="ARBA" id="ARBA00023122"/>
    </source>
</evidence>
<reference evidence="20" key="1">
    <citation type="submission" date="2017-02" db="EMBL/GenBank/DDBJ databases">
        <authorList>
            <person name="Varghese N."/>
            <person name="Submissions S."/>
        </authorList>
    </citation>
    <scope>NUCLEOTIDE SEQUENCE [LARGE SCALE GENOMIC DNA]</scope>
    <source>
        <strain evidence="20">DSM 23546</strain>
    </source>
</reference>
<comment type="subcellular location">
    <subcellularLocation>
        <location evidence="1 14">Cell membrane</location>
        <topology evidence="1 14">Multi-pass membrane protein</topology>
    </subcellularLocation>
</comment>
<keyword evidence="4 14" id="KW-0645">Protease</keyword>
<evidence type="ECO:0000256" key="13">
    <source>
        <dbReference type="ARBA" id="ARBA00023136"/>
    </source>
</evidence>
<accession>A0A1T5CEH7</accession>